<keyword evidence="3" id="KW-0808">Transferase</keyword>
<dbReference type="EMBL" id="BKCP01006737">
    <property type="protein sequence ID" value="GER43668.1"/>
    <property type="molecule type" value="Genomic_DNA"/>
</dbReference>
<dbReference type="AlphaFoldDB" id="A0A5A7QFB7"/>
<reference evidence="4" key="1">
    <citation type="journal article" date="2019" name="Curr. Biol.">
        <title>Genome Sequence of Striga asiatica Provides Insight into the Evolution of Plant Parasitism.</title>
        <authorList>
            <person name="Yoshida S."/>
            <person name="Kim S."/>
            <person name="Wafula E.K."/>
            <person name="Tanskanen J."/>
            <person name="Kim Y.M."/>
            <person name="Honaas L."/>
            <person name="Yang Z."/>
            <person name="Spallek T."/>
            <person name="Conn C.E."/>
            <person name="Ichihashi Y."/>
            <person name="Cheong K."/>
            <person name="Cui S."/>
            <person name="Der J.P."/>
            <person name="Gundlach H."/>
            <person name="Jiao Y."/>
            <person name="Hori C."/>
            <person name="Ishida J.K."/>
            <person name="Kasahara H."/>
            <person name="Kiba T."/>
            <person name="Kim M.S."/>
            <person name="Koo N."/>
            <person name="Laohavisit A."/>
            <person name="Lee Y.H."/>
            <person name="Lumba S."/>
            <person name="McCourt P."/>
            <person name="Mortimer J.C."/>
            <person name="Mutuku J.M."/>
            <person name="Nomura T."/>
            <person name="Sasaki-Sekimoto Y."/>
            <person name="Seto Y."/>
            <person name="Wang Y."/>
            <person name="Wakatake T."/>
            <person name="Sakakibara H."/>
            <person name="Demura T."/>
            <person name="Yamaguchi S."/>
            <person name="Yoneyama K."/>
            <person name="Manabe R.I."/>
            <person name="Nelson D.C."/>
            <person name="Schulman A.H."/>
            <person name="Timko M.P."/>
            <person name="dePamphilis C.W."/>
            <person name="Choi D."/>
            <person name="Shirasu K."/>
        </authorList>
    </citation>
    <scope>NUCLEOTIDE SEQUENCE [LARGE SCALE GENOMIC DNA]</scope>
    <source>
        <strain evidence="4">cv. UVA1</strain>
    </source>
</reference>
<accession>A0A5A7QFB7</accession>
<dbReference type="GO" id="GO:0005634">
    <property type="term" value="C:nucleus"/>
    <property type="evidence" value="ECO:0007669"/>
    <property type="project" value="TreeGrafter"/>
</dbReference>
<name>A0A5A7QFB7_STRAF</name>
<dbReference type="PANTHER" id="PTHR12829">
    <property type="entry name" value="N6-ADENOSINE-METHYLTRANSFERASE"/>
    <property type="match status" value="1"/>
</dbReference>
<evidence type="ECO:0000256" key="1">
    <source>
        <dbReference type="PROSITE-ProRule" id="PRU00489"/>
    </source>
</evidence>
<dbReference type="OrthoDB" id="10262526at2759"/>
<feature type="region of interest" description="Disordered" evidence="2">
    <location>
        <begin position="415"/>
        <end position="496"/>
    </location>
</feature>
<sequence>MVAVCLLERVPFSAIDSSTVLRKLENGPSSAGPADRAALRELGGESGPILAVENGPEVHGRGQWLPVPPLMHRQMASGGAANALAVKPRTEEDDMKDLEALLNKKSFREMQKSKTGEELLDLIHRPTAKETAVAAKFKSKGGSQVKEYCSALTKEDCRRQFGSFIACDKVHFRRIIAAHTDVNLGDCSFLDTCRHMKTCKYVHYELDSTPDVSPMMMGQATTLPPPKPSKLQSAHYCSEVELGEPQWINCDIHSFRMDILGKFGVIMADPPWDIHMELPYGTMADDEMRTLNVPALQTDGLIFLWVTGVQWSLDVNGLLKPMARRDIRFSIGMCHLKAWRTSFLWNLELWGYKRVEEIIWVKTNQLQRIIRTGRTGHWLNHSKEHCLVGVKGNPEVNRNIDTDVIVAEVRETSRKPDEVNVCNAGTDKSKNKKAGVVCKDAQRAGRPSSPPRTAGMDIDHPAVTSPPTSSGSQFAQQSTGQQTASNGNNTLEASSS</sequence>
<protein>
    <submittedName>
        <fullName evidence="3">N6-adenosine-methyltransferase MT-A70-like protein</fullName>
    </submittedName>
</protein>
<dbReference type="Pfam" id="PF05063">
    <property type="entry name" value="MT-A70"/>
    <property type="match status" value="2"/>
</dbReference>
<dbReference type="GO" id="GO:0008168">
    <property type="term" value="F:methyltransferase activity"/>
    <property type="evidence" value="ECO:0007669"/>
    <property type="project" value="UniProtKB-KW"/>
</dbReference>
<comment type="caution">
    <text evidence="3">The sequence shown here is derived from an EMBL/GenBank/DDBJ whole genome shotgun (WGS) entry which is preliminary data.</text>
</comment>
<dbReference type="SUPFAM" id="SSF53335">
    <property type="entry name" value="S-adenosyl-L-methionine-dependent methyltransferases"/>
    <property type="match status" value="1"/>
</dbReference>
<dbReference type="InterPro" id="IPR029063">
    <property type="entry name" value="SAM-dependent_MTases_sf"/>
</dbReference>
<organism evidence="3 4">
    <name type="scientific">Striga asiatica</name>
    <name type="common">Asiatic witchweed</name>
    <name type="synonym">Buchnera asiatica</name>
    <dbReference type="NCBI Taxonomy" id="4170"/>
    <lineage>
        <taxon>Eukaryota</taxon>
        <taxon>Viridiplantae</taxon>
        <taxon>Streptophyta</taxon>
        <taxon>Embryophyta</taxon>
        <taxon>Tracheophyta</taxon>
        <taxon>Spermatophyta</taxon>
        <taxon>Magnoliopsida</taxon>
        <taxon>eudicotyledons</taxon>
        <taxon>Gunneridae</taxon>
        <taxon>Pentapetalae</taxon>
        <taxon>asterids</taxon>
        <taxon>lamiids</taxon>
        <taxon>Lamiales</taxon>
        <taxon>Orobanchaceae</taxon>
        <taxon>Buchnereae</taxon>
        <taxon>Striga</taxon>
    </lineage>
</organism>
<evidence type="ECO:0000313" key="4">
    <source>
        <dbReference type="Proteomes" id="UP000325081"/>
    </source>
</evidence>
<evidence type="ECO:0000256" key="2">
    <source>
        <dbReference type="SAM" id="MobiDB-lite"/>
    </source>
</evidence>
<gene>
    <name evidence="3" type="ORF">STAS_20539</name>
</gene>
<feature type="compositionally biased region" description="Polar residues" evidence="2">
    <location>
        <begin position="465"/>
        <end position="496"/>
    </location>
</feature>
<dbReference type="GO" id="GO:0032259">
    <property type="term" value="P:methylation"/>
    <property type="evidence" value="ECO:0007669"/>
    <property type="project" value="UniProtKB-KW"/>
</dbReference>
<dbReference type="Proteomes" id="UP000325081">
    <property type="component" value="Unassembled WGS sequence"/>
</dbReference>
<dbReference type="GO" id="GO:0036396">
    <property type="term" value="C:RNA N6-methyladenosine methyltransferase complex"/>
    <property type="evidence" value="ECO:0007669"/>
    <property type="project" value="TreeGrafter"/>
</dbReference>
<dbReference type="InterPro" id="IPR007757">
    <property type="entry name" value="MT-A70-like"/>
</dbReference>
<proteinExistence type="inferred from homology"/>
<comment type="similarity">
    <text evidence="1">Belongs to the MT-A70-like family.</text>
</comment>
<keyword evidence="4" id="KW-1185">Reference proteome</keyword>
<keyword evidence="3" id="KW-0489">Methyltransferase</keyword>
<dbReference type="PANTHER" id="PTHR12829:SF2">
    <property type="entry name" value="N6-ADENOSINE-METHYLTRANSFERASE MT-A70-LIKE"/>
    <property type="match status" value="1"/>
</dbReference>
<evidence type="ECO:0000313" key="3">
    <source>
        <dbReference type="EMBL" id="GER43668.1"/>
    </source>
</evidence>
<dbReference type="PROSITE" id="PS51143">
    <property type="entry name" value="MT_A70"/>
    <property type="match status" value="1"/>
</dbReference>